<dbReference type="AlphaFoldDB" id="A0AAD8QDS4"/>
<evidence type="ECO:0000259" key="2">
    <source>
        <dbReference type="Pfam" id="PF04195"/>
    </source>
</evidence>
<organism evidence="3 4">
    <name type="scientific">Lolium multiflorum</name>
    <name type="common">Italian ryegrass</name>
    <name type="synonym">Lolium perenne subsp. multiflorum</name>
    <dbReference type="NCBI Taxonomy" id="4521"/>
    <lineage>
        <taxon>Eukaryota</taxon>
        <taxon>Viridiplantae</taxon>
        <taxon>Streptophyta</taxon>
        <taxon>Embryophyta</taxon>
        <taxon>Tracheophyta</taxon>
        <taxon>Spermatophyta</taxon>
        <taxon>Magnoliopsida</taxon>
        <taxon>Liliopsida</taxon>
        <taxon>Poales</taxon>
        <taxon>Poaceae</taxon>
        <taxon>BOP clade</taxon>
        <taxon>Pooideae</taxon>
        <taxon>Poodae</taxon>
        <taxon>Poeae</taxon>
        <taxon>Poeae Chloroplast Group 2 (Poeae type)</taxon>
        <taxon>Loliodinae</taxon>
        <taxon>Loliinae</taxon>
        <taxon>Lolium</taxon>
    </lineage>
</organism>
<dbReference type="PANTHER" id="PTHR33026">
    <property type="entry name" value="OS06G0360600 PROTEIN"/>
    <property type="match status" value="1"/>
</dbReference>
<dbReference type="PANTHER" id="PTHR33026:SF7">
    <property type="entry name" value="OS03G0100275 PROTEIN"/>
    <property type="match status" value="1"/>
</dbReference>
<reference evidence="3" key="1">
    <citation type="submission" date="2023-07" db="EMBL/GenBank/DDBJ databases">
        <title>A chromosome-level genome assembly of Lolium multiflorum.</title>
        <authorList>
            <person name="Chen Y."/>
            <person name="Copetti D."/>
            <person name="Kolliker R."/>
            <person name="Studer B."/>
        </authorList>
    </citation>
    <scope>NUCLEOTIDE SEQUENCE</scope>
    <source>
        <strain evidence="3">02402/16</strain>
        <tissue evidence="3">Leaf</tissue>
    </source>
</reference>
<evidence type="ECO:0000256" key="1">
    <source>
        <dbReference type="SAM" id="MobiDB-lite"/>
    </source>
</evidence>
<dbReference type="Pfam" id="PF04195">
    <property type="entry name" value="Transposase_28"/>
    <property type="match status" value="1"/>
</dbReference>
<feature type="compositionally biased region" description="Polar residues" evidence="1">
    <location>
        <begin position="165"/>
        <end position="175"/>
    </location>
</feature>
<dbReference type="EMBL" id="JAUUTY010000597">
    <property type="protein sequence ID" value="KAK1599219.1"/>
    <property type="molecule type" value="Genomic_DNA"/>
</dbReference>
<dbReference type="Proteomes" id="UP001231189">
    <property type="component" value="Unassembled WGS sequence"/>
</dbReference>
<proteinExistence type="predicted"/>
<protein>
    <recommendedName>
        <fullName evidence="2">Transposase (putative) gypsy type domain-containing protein</fullName>
    </recommendedName>
</protein>
<dbReference type="InterPro" id="IPR007321">
    <property type="entry name" value="Transposase_28"/>
</dbReference>
<evidence type="ECO:0000313" key="3">
    <source>
        <dbReference type="EMBL" id="KAK1599219.1"/>
    </source>
</evidence>
<feature type="region of interest" description="Disordered" evidence="1">
    <location>
        <begin position="162"/>
        <end position="187"/>
    </location>
</feature>
<feature type="domain" description="Transposase (putative) gypsy type" evidence="2">
    <location>
        <begin position="303"/>
        <end position="370"/>
    </location>
</feature>
<gene>
    <name evidence="3" type="ORF">QYE76_016893</name>
</gene>
<accession>A0AAD8QDS4</accession>
<comment type="caution">
    <text evidence="3">The sequence shown here is derived from an EMBL/GenBank/DDBJ whole genome shotgun (WGS) entry which is preliminary data.</text>
</comment>
<evidence type="ECO:0000313" key="4">
    <source>
        <dbReference type="Proteomes" id="UP001231189"/>
    </source>
</evidence>
<sequence>MEVLELASWAHGWTFRCPHLQSTMQYPALLDGDYLTCPVRKPDVFPSPMMIPNHVQRCLILAVSPVTVSPGAAFGGGVRKECGATAMCLCRHRWRHSTDLTPANFFPESFKHRCSKAFLDPSCSRLIGKSPSPPIRGLVGGLHVKSTTFSFAGVTGNRHTIAAGNMSTSSPRFTDSSPNSPPPNSMEPTFVEPLAFLPPNISDTRLAQPYSASSSNILGRIPTLEEIQEELEGQARMAAKVLEVEQKKGSKARNREGEKGHWWPSEVTDSELRAFEKQGLIAPDTWSFNKDSSTPTPEPNERVFTKAWVERGLSLPPSEFLLSVLSTYGLQPHNICLNSFLLLSNFATLCEGYLGVRPDFRLWQFFYRVKKETKDKVMVNCGSMTFVPRTKRIFPTLASQESIRYWNVRWFYVKNISVPGIHDGLPAFANKPSEELAGWSFIPALAQYAELDKMVRRIFWLVHDGLTGMDLTLSWFTHRIQPLKFNKRLKCEYYGVDYQLRRAKDNLPTDSLNKRIRTLVKLTRG</sequence>
<name>A0AAD8QDS4_LOLMU</name>
<keyword evidence="4" id="KW-1185">Reference proteome</keyword>